<dbReference type="RefSeq" id="WP_006722601.1">
    <property type="nucleotide sequence ID" value="NZ_GG692710.1"/>
</dbReference>
<evidence type="ECO:0000313" key="3">
    <source>
        <dbReference type="Proteomes" id="UP000003295"/>
    </source>
</evidence>
<name>C4F8I6_9ACTN</name>
<protein>
    <recommendedName>
        <fullName evidence="1">DUF6273 domain-containing protein</fullName>
    </recommendedName>
</protein>
<feature type="domain" description="DUF6273" evidence="1">
    <location>
        <begin position="153"/>
        <end position="298"/>
    </location>
</feature>
<dbReference type="Pfam" id="PF19789">
    <property type="entry name" value="DUF6273"/>
    <property type="match status" value="1"/>
</dbReference>
<evidence type="ECO:0000313" key="2">
    <source>
        <dbReference type="EMBL" id="EEP44858.1"/>
    </source>
</evidence>
<dbReference type="HOGENOM" id="CLU_939189_0_0_11"/>
<organism evidence="2 3">
    <name type="scientific">Collinsella intestinalis DSM 13280</name>
    <dbReference type="NCBI Taxonomy" id="521003"/>
    <lineage>
        <taxon>Bacteria</taxon>
        <taxon>Bacillati</taxon>
        <taxon>Actinomycetota</taxon>
        <taxon>Coriobacteriia</taxon>
        <taxon>Coriobacteriales</taxon>
        <taxon>Coriobacteriaceae</taxon>
        <taxon>Collinsella</taxon>
    </lineage>
</organism>
<reference evidence="2 3" key="1">
    <citation type="submission" date="2009-04" db="EMBL/GenBank/DDBJ databases">
        <authorList>
            <person name="Weinstock G."/>
            <person name="Sodergren E."/>
            <person name="Clifton S."/>
            <person name="Fulton L."/>
            <person name="Fulton B."/>
            <person name="Courtney L."/>
            <person name="Fronick C."/>
            <person name="Harrison M."/>
            <person name="Strong C."/>
            <person name="Farmer C."/>
            <person name="Delahaunty K."/>
            <person name="Markovic C."/>
            <person name="Hall O."/>
            <person name="Minx P."/>
            <person name="Tomlinson C."/>
            <person name="Mitreva M."/>
            <person name="Nelson J."/>
            <person name="Hou S."/>
            <person name="Wollam A."/>
            <person name="Pepin K.H."/>
            <person name="Johnson M."/>
            <person name="Bhonagiri V."/>
            <person name="Nash W.E."/>
            <person name="Warren W."/>
            <person name="Chinwalla A."/>
            <person name="Mardis E.R."/>
            <person name="Wilson R.K."/>
        </authorList>
    </citation>
    <scope>NUCLEOTIDE SEQUENCE [LARGE SCALE GENOMIC DNA]</scope>
    <source>
        <strain evidence="2 3">DSM 13280</strain>
    </source>
</reference>
<dbReference type="EMBL" id="ABXH02000005">
    <property type="protein sequence ID" value="EEP44858.1"/>
    <property type="molecule type" value="Genomic_DNA"/>
</dbReference>
<accession>C4F8I6</accession>
<sequence>MADAKIFNVSGGNYSIVDQTARDNASKALQDAEYSRLESIGAYPGRNLATVFAEEIKQKANVWEWLRARVRAANYSGIRIGDYINVVIPQTAQVASQTVSYAVGAIDPYFQCGDTAKGHHIAMVPKSTVAVRGPNAVNESYIQWRKTADNNGTNEQKCPYLLSHLHEWENEHFLSALPAEVQAAIMPHRVLLEERYSSSGKLTEPSGWSWQDLGKIWSLSEVEVYGLNAWSKPGYGTGFDCQFPIFKQTKDRIMGGRVNWWLRSVSGSSSSYVCYVGYSGYATCYSPTHGWVRPRPCFLVG</sequence>
<dbReference type="STRING" id="521003.COLINT_02357"/>
<gene>
    <name evidence="2" type="ORF">COLINT_02357</name>
</gene>
<dbReference type="InterPro" id="IPR046240">
    <property type="entry name" value="DUF6273"/>
</dbReference>
<comment type="caution">
    <text evidence="2">The sequence shown here is derived from an EMBL/GenBank/DDBJ whole genome shotgun (WGS) entry which is preliminary data.</text>
</comment>
<dbReference type="Proteomes" id="UP000003295">
    <property type="component" value="Unassembled WGS sequence"/>
</dbReference>
<evidence type="ECO:0000259" key="1">
    <source>
        <dbReference type="Pfam" id="PF19789"/>
    </source>
</evidence>
<dbReference type="AlphaFoldDB" id="C4F8I6"/>
<dbReference type="eggNOG" id="ENOG5033HFZ">
    <property type="taxonomic scope" value="Bacteria"/>
</dbReference>
<proteinExistence type="predicted"/>